<feature type="transmembrane region" description="Helical" evidence="1">
    <location>
        <begin position="37"/>
        <end position="57"/>
    </location>
</feature>
<name>S8DR15_9LAMI</name>
<feature type="non-terminal residue" evidence="3">
    <location>
        <position position="1"/>
    </location>
</feature>
<gene>
    <name evidence="3" type="ORF">M569_12536</name>
</gene>
<dbReference type="InterPro" id="IPR046625">
    <property type="entry name" value="DUF6737"/>
</dbReference>
<proteinExistence type="predicted"/>
<keyword evidence="1" id="KW-1133">Transmembrane helix</keyword>
<comment type="caution">
    <text evidence="3">The sequence shown here is derived from an EMBL/GenBank/DDBJ whole genome shotgun (WGS) entry which is preliminary data.</text>
</comment>
<evidence type="ECO:0000259" key="2">
    <source>
        <dbReference type="Pfam" id="PF20522"/>
    </source>
</evidence>
<dbReference type="Proteomes" id="UP000015453">
    <property type="component" value="Unassembled WGS sequence"/>
</dbReference>
<evidence type="ECO:0000313" key="4">
    <source>
        <dbReference type="Proteomes" id="UP000015453"/>
    </source>
</evidence>
<dbReference type="AlphaFoldDB" id="S8DR15"/>
<feature type="domain" description="DUF6737" evidence="2">
    <location>
        <begin position="5"/>
        <end position="60"/>
    </location>
</feature>
<reference evidence="3 4" key="1">
    <citation type="journal article" date="2013" name="BMC Genomics">
        <title>The miniature genome of a carnivorous plant Genlisea aurea contains a low number of genes and short non-coding sequences.</title>
        <authorList>
            <person name="Leushkin E.V."/>
            <person name="Sutormin R.A."/>
            <person name="Nabieva E.R."/>
            <person name="Penin A.A."/>
            <person name="Kondrashov A.S."/>
            <person name="Logacheva M.D."/>
        </authorList>
    </citation>
    <scope>NUCLEOTIDE SEQUENCE [LARGE SCALE GENOMIC DNA]</scope>
</reference>
<dbReference type="PANTHER" id="PTHR36046">
    <property type="entry name" value="PROTEIN, PUTATIVE-RELATED"/>
    <property type="match status" value="1"/>
</dbReference>
<accession>S8DR15</accession>
<evidence type="ECO:0000313" key="3">
    <source>
        <dbReference type="EMBL" id="EPS62257.1"/>
    </source>
</evidence>
<evidence type="ECO:0000256" key="1">
    <source>
        <dbReference type="SAM" id="Phobius"/>
    </source>
</evidence>
<feature type="non-terminal residue" evidence="3">
    <location>
        <position position="81"/>
    </location>
</feature>
<dbReference type="PANTHER" id="PTHR36046:SF1">
    <property type="entry name" value="DUF6737 DOMAIN-CONTAINING PROTEIN"/>
    <property type="match status" value="1"/>
</dbReference>
<dbReference type="Pfam" id="PF20522">
    <property type="entry name" value="DUF6737"/>
    <property type="match status" value="1"/>
</dbReference>
<sequence length="81" mass="9236">QYDTVWETKPSWCQPWTITLTGISIISLSWLSFRSVALTSAAAALVFLWWYAFLYSYPKAYSEMIAERRKKANAGSEDTCG</sequence>
<protein>
    <recommendedName>
        <fullName evidence="2">DUF6737 domain-containing protein</fullName>
    </recommendedName>
</protein>
<dbReference type="OrthoDB" id="1747990at2759"/>
<keyword evidence="4" id="KW-1185">Reference proteome</keyword>
<keyword evidence="1" id="KW-0812">Transmembrane</keyword>
<dbReference type="EMBL" id="AUSU01006271">
    <property type="protein sequence ID" value="EPS62257.1"/>
    <property type="molecule type" value="Genomic_DNA"/>
</dbReference>
<feature type="transmembrane region" description="Helical" evidence="1">
    <location>
        <begin position="12"/>
        <end position="31"/>
    </location>
</feature>
<keyword evidence="1" id="KW-0472">Membrane</keyword>
<organism evidence="3 4">
    <name type="scientific">Genlisea aurea</name>
    <dbReference type="NCBI Taxonomy" id="192259"/>
    <lineage>
        <taxon>Eukaryota</taxon>
        <taxon>Viridiplantae</taxon>
        <taxon>Streptophyta</taxon>
        <taxon>Embryophyta</taxon>
        <taxon>Tracheophyta</taxon>
        <taxon>Spermatophyta</taxon>
        <taxon>Magnoliopsida</taxon>
        <taxon>eudicotyledons</taxon>
        <taxon>Gunneridae</taxon>
        <taxon>Pentapetalae</taxon>
        <taxon>asterids</taxon>
        <taxon>lamiids</taxon>
        <taxon>Lamiales</taxon>
        <taxon>Lentibulariaceae</taxon>
        <taxon>Genlisea</taxon>
    </lineage>
</organism>
<dbReference type="GO" id="GO:0009507">
    <property type="term" value="C:chloroplast"/>
    <property type="evidence" value="ECO:0007669"/>
    <property type="project" value="TreeGrafter"/>
</dbReference>